<name>A0A4D7QPL3_9HYPH</name>
<evidence type="ECO:0000256" key="4">
    <source>
        <dbReference type="ARBA" id="ARBA00022989"/>
    </source>
</evidence>
<evidence type="ECO:0000256" key="3">
    <source>
        <dbReference type="ARBA" id="ARBA00022692"/>
    </source>
</evidence>
<dbReference type="KEGG" id="paqt:E8L99_14550"/>
<keyword evidence="8" id="KW-1185">Reference proteome</keyword>
<evidence type="ECO:0000256" key="2">
    <source>
        <dbReference type="ARBA" id="ARBA00022475"/>
    </source>
</evidence>
<evidence type="ECO:0000313" key="8">
    <source>
        <dbReference type="Proteomes" id="UP000298588"/>
    </source>
</evidence>
<feature type="transmembrane region" description="Helical" evidence="6">
    <location>
        <begin position="37"/>
        <end position="57"/>
    </location>
</feature>
<comment type="subcellular location">
    <subcellularLocation>
        <location evidence="1">Cell membrane</location>
        <topology evidence="1">Multi-pass membrane protein</topology>
    </subcellularLocation>
</comment>
<reference evidence="7 8" key="1">
    <citation type="submission" date="2019-04" db="EMBL/GenBank/DDBJ databases">
        <title>Phreatobacter aquaticus sp. nov.</title>
        <authorList>
            <person name="Choi A."/>
            <person name="Baek K."/>
        </authorList>
    </citation>
    <scope>NUCLEOTIDE SEQUENCE [LARGE SCALE GENOMIC DNA]</scope>
    <source>
        <strain evidence="7 8">NMCR1094</strain>
    </source>
</reference>
<dbReference type="EMBL" id="CP039865">
    <property type="protein sequence ID" value="QCK86887.1"/>
    <property type="molecule type" value="Genomic_DNA"/>
</dbReference>
<evidence type="ECO:0000313" key="7">
    <source>
        <dbReference type="EMBL" id="QCK86887.1"/>
    </source>
</evidence>
<dbReference type="GO" id="GO:0015658">
    <property type="term" value="F:branched-chain amino acid transmembrane transporter activity"/>
    <property type="evidence" value="ECO:0007669"/>
    <property type="project" value="InterPro"/>
</dbReference>
<protein>
    <submittedName>
        <fullName evidence="7">Branched-chain amino acid ABC transporter permease</fullName>
    </submittedName>
</protein>
<dbReference type="Pfam" id="PF02653">
    <property type="entry name" value="BPD_transp_2"/>
    <property type="match status" value="1"/>
</dbReference>
<sequence>MTAGRSGLSDFLPIAVVALALALLPTGLTLAGSTGTLLNLAITILILSLAAQGWNIAGGYGGQFSFGHAAFFGMGAYGQAVLQARLGVNPWVALPLAVTLGSLVGLGIGYLAFRARLRGSYFALVTLAFAEVFRILANAAPFTGGAAGTLLPLDVRPANFQFAARETFFYLALVMVVAVLVLNRLIERSRFGAYLVAVRENEDAARSLGVDTLAVKLKAIALSAAITAASGALYTQKFLYIDANIAFGSWISVEALLAPIIGGIGTVFGPLVGTATLLGLGELAKTGIHAAFGSAIPGIDLILYGVLLVAAIAFAPQGVMGLVARLTRGGR</sequence>
<keyword evidence="4 6" id="KW-1133">Transmembrane helix</keyword>
<evidence type="ECO:0000256" key="6">
    <source>
        <dbReference type="SAM" id="Phobius"/>
    </source>
</evidence>
<feature type="transmembrane region" description="Helical" evidence="6">
    <location>
        <begin position="12"/>
        <end position="31"/>
    </location>
</feature>
<feature type="transmembrane region" description="Helical" evidence="6">
    <location>
        <begin position="69"/>
        <end position="86"/>
    </location>
</feature>
<dbReference type="InterPro" id="IPR043428">
    <property type="entry name" value="LivM-like"/>
</dbReference>
<dbReference type="PANTHER" id="PTHR30482">
    <property type="entry name" value="HIGH-AFFINITY BRANCHED-CHAIN AMINO ACID TRANSPORT SYSTEM PERMEASE"/>
    <property type="match status" value="1"/>
</dbReference>
<feature type="transmembrane region" description="Helical" evidence="6">
    <location>
        <begin position="301"/>
        <end position="324"/>
    </location>
</feature>
<keyword evidence="5 6" id="KW-0472">Membrane</keyword>
<dbReference type="AlphaFoldDB" id="A0A4D7QPL3"/>
<accession>A0A4D7QPL3</accession>
<dbReference type="GO" id="GO:0005886">
    <property type="term" value="C:plasma membrane"/>
    <property type="evidence" value="ECO:0007669"/>
    <property type="project" value="UniProtKB-SubCell"/>
</dbReference>
<keyword evidence="2" id="KW-1003">Cell membrane</keyword>
<dbReference type="PANTHER" id="PTHR30482:SF10">
    <property type="entry name" value="HIGH-AFFINITY BRANCHED-CHAIN AMINO ACID TRANSPORT PROTEIN BRAE"/>
    <property type="match status" value="1"/>
</dbReference>
<proteinExistence type="predicted"/>
<evidence type="ECO:0000256" key="5">
    <source>
        <dbReference type="ARBA" id="ARBA00023136"/>
    </source>
</evidence>
<feature type="transmembrane region" description="Helical" evidence="6">
    <location>
        <begin position="256"/>
        <end position="281"/>
    </location>
</feature>
<feature type="transmembrane region" description="Helical" evidence="6">
    <location>
        <begin position="167"/>
        <end position="186"/>
    </location>
</feature>
<feature type="transmembrane region" description="Helical" evidence="6">
    <location>
        <begin position="92"/>
        <end position="113"/>
    </location>
</feature>
<dbReference type="Proteomes" id="UP000298588">
    <property type="component" value="Chromosome"/>
</dbReference>
<dbReference type="OrthoDB" id="9810505at2"/>
<organism evidence="7 8">
    <name type="scientific">Phreatobacter aquaticus</name>
    <dbReference type="NCBI Taxonomy" id="2570229"/>
    <lineage>
        <taxon>Bacteria</taxon>
        <taxon>Pseudomonadati</taxon>
        <taxon>Pseudomonadota</taxon>
        <taxon>Alphaproteobacteria</taxon>
        <taxon>Hyphomicrobiales</taxon>
        <taxon>Phreatobacteraceae</taxon>
        <taxon>Phreatobacter</taxon>
    </lineage>
</organism>
<keyword evidence="3 6" id="KW-0812">Transmembrane</keyword>
<dbReference type="InterPro" id="IPR001851">
    <property type="entry name" value="ABC_transp_permease"/>
</dbReference>
<evidence type="ECO:0000256" key="1">
    <source>
        <dbReference type="ARBA" id="ARBA00004651"/>
    </source>
</evidence>
<dbReference type="CDD" id="cd06581">
    <property type="entry name" value="TM_PBP1_LivM_like"/>
    <property type="match status" value="1"/>
</dbReference>
<feature type="transmembrane region" description="Helical" evidence="6">
    <location>
        <begin position="120"/>
        <end position="147"/>
    </location>
</feature>
<dbReference type="RefSeq" id="WP_137100218.1">
    <property type="nucleotide sequence ID" value="NZ_CP039865.1"/>
</dbReference>
<gene>
    <name evidence="7" type="ORF">E8L99_14550</name>
</gene>